<evidence type="ECO:0000313" key="2">
    <source>
        <dbReference type="EMBL" id="KAG7384374.1"/>
    </source>
</evidence>
<reference evidence="2" key="1">
    <citation type="submission" date="2021-02" db="EMBL/GenBank/DDBJ databases">
        <authorList>
            <person name="Palmer J.M."/>
        </authorList>
    </citation>
    <scope>NUCLEOTIDE SEQUENCE</scope>
    <source>
        <strain evidence="2">SCRP734</strain>
    </source>
</reference>
<accession>A0A8T1VXR0</accession>
<dbReference type="AlphaFoldDB" id="A0A8T1VXR0"/>
<keyword evidence="3" id="KW-1185">Reference proteome</keyword>
<feature type="compositionally biased region" description="Basic and acidic residues" evidence="1">
    <location>
        <begin position="92"/>
        <end position="106"/>
    </location>
</feature>
<dbReference type="EMBL" id="JAGDFM010000149">
    <property type="protein sequence ID" value="KAG7384374.1"/>
    <property type="molecule type" value="Genomic_DNA"/>
</dbReference>
<feature type="region of interest" description="Disordered" evidence="1">
    <location>
        <begin position="92"/>
        <end position="153"/>
    </location>
</feature>
<evidence type="ECO:0000256" key="1">
    <source>
        <dbReference type="SAM" id="MobiDB-lite"/>
    </source>
</evidence>
<name>A0A8T1VXR0_9STRA</name>
<gene>
    <name evidence="2" type="ORF">PHYPSEUDO_002635</name>
</gene>
<evidence type="ECO:0000313" key="3">
    <source>
        <dbReference type="Proteomes" id="UP000694044"/>
    </source>
</evidence>
<dbReference type="Proteomes" id="UP000694044">
    <property type="component" value="Unassembled WGS sequence"/>
</dbReference>
<protein>
    <submittedName>
        <fullName evidence="2">Uncharacterized protein</fullName>
    </submittedName>
</protein>
<organism evidence="2 3">
    <name type="scientific">Phytophthora pseudosyringae</name>
    <dbReference type="NCBI Taxonomy" id="221518"/>
    <lineage>
        <taxon>Eukaryota</taxon>
        <taxon>Sar</taxon>
        <taxon>Stramenopiles</taxon>
        <taxon>Oomycota</taxon>
        <taxon>Peronosporomycetes</taxon>
        <taxon>Peronosporales</taxon>
        <taxon>Peronosporaceae</taxon>
        <taxon>Phytophthora</taxon>
    </lineage>
</organism>
<comment type="caution">
    <text evidence="2">The sequence shown here is derived from an EMBL/GenBank/DDBJ whole genome shotgun (WGS) entry which is preliminary data.</text>
</comment>
<proteinExistence type="predicted"/>
<dbReference type="OrthoDB" id="116014at2759"/>
<sequence>MARRAVSLVLVLEAARRRRSSEKVVLPALRNPARCRAGGSNQRDADADEAEWDERHRRLRQRRRRELELEPLPLPQLACVYRPAAAFPTHGYRYDETRRHGRDKPFGRRHRRRDCDCDTNGSSDEDSSSCGSSDEDDRAPTSRKPSTMRSQRMRSLAAMSKLQHDAATTIQVPILATPKADLLLGVAREYRFHRRRQTNRNRRNQRRARQAQDFLDVFLLQEVTSLVPVCLLEVLRETCAQEAVTTKRREDLAASLAGGVLASLVNECIRDVFLDVLQAMVKSHLAQQIDLSRAATPTALAVASDILDDWIKELVADLLPEVLVELASEYTARQQREVVWETLLQYELRSVAFDAVELARAPTAAPTIEIATASICRATSATRPRAMIPTSGTDLLSGKIYSRTNSDPQRPTLSLQRQPLIEAAKFEPIISND</sequence>
<feature type="compositionally biased region" description="Acidic residues" evidence="1">
    <location>
        <begin position="123"/>
        <end position="137"/>
    </location>
</feature>